<feature type="domain" description="Clp ATPase C-terminal" evidence="4">
    <location>
        <begin position="1"/>
        <end position="78"/>
    </location>
</feature>
<dbReference type="OMA" id="VLNQWFS"/>
<dbReference type="Pfam" id="PF10431">
    <property type="entry name" value="ClpB_D2-small"/>
    <property type="match status" value="1"/>
</dbReference>
<dbReference type="InterPro" id="IPR027417">
    <property type="entry name" value="P-loop_NTPase"/>
</dbReference>
<comment type="caution">
    <text evidence="5">The sequence shown here is derived from an EMBL/GenBank/DDBJ whole genome shotgun (WGS) entry which is preliminary data.</text>
</comment>
<reference evidence="5 6" key="1">
    <citation type="journal article" date="2018" name="Nat. Genet.">
        <title>The Rosa genome provides new insights in the design of modern roses.</title>
        <authorList>
            <person name="Bendahmane M."/>
        </authorList>
    </citation>
    <scope>NUCLEOTIDE SEQUENCE [LARGE SCALE GENOMIC DNA]</scope>
    <source>
        <strain evidence="6">cv. Old Blush</strain>
    </source>
</reference>
<dbReference type="GO" id="GO:0016887">
    <property type="term" value="F:ATP hydrolysis activity"/>
    <property type="evidence" value="ECO:0007669"/>
    <property type="project" value="TreeGrafter"/>
</dbReference>
<evidence type="ECO:0000256" key="1">
    <source>
        <dbReference type="ARBA" id="ARBA00022737"/>
    </source>
</evidence>
<evidence type="ECO:0000313" key="5">
    <source>
        <dbReference type="EMBL" id="PRQ20483.1"/>
    </source>
</evidence>
<dbReference type="PANTHER" id="PTHR11638:SF155">
    <property type="entry name" value="CHAPERONE PROTEIN CLPC1, CHLOROPLASTIC-LIKE"/>
    <property type="match status" value="1"/>
</dbReference>
<keyword evidence="5" id="KW-0378">Hydrolase</keyword>
<dbReference type="Gene3D" id="1.10.8.60">
    <property type="match status" value="1"/>
</dbReference>
<keyword evidence="1" id="KW-0677">Repeat</keyword>
<evidence type="ECO:0000256" key="3">
    <source>
        <dbReference type="ARBA" id="ARBA00022840"/>
    </source>
</evidence>
<keyword evidence="6" id="KW-1185">Reference proteome</keyword>
<dbReference type="GO" id="GO:0005737">
    <property type="term" value="C:cytoplasm"/>
    <property type="evidence" value="ECO:0007669"/>
    <property type="project" value="TreeGrafter"/>
</dbReference>
<protein>
    <submittedName>
        <fullName evidence="5">Putative Clp ATPase, P-loop containing nucleoside triphosphate hydrolase</fullName>
    </submittedName>
</protein>
<dbReference type="SMART" id="SM01086">
    <property type="entry name" value="ClpB_D2-small"/>
    <property type="match status" value="1"/>
</dbReference>
<dbReference type="InterPro" id="IPR019489">
    <property type="entry name" value="Clp_ATPase_C"/>
</dbReference>
<name>A0A2P6PEZ4_ROSCH</name>
<sequence length="85" mass="9962">MLKEVSERLKTKEKELQVTERFRDSLVDEGYNPSYGARPLRRAIMRLLEDNMAEKMLAREIKEGDTVIVNVDYDGNVIVLNQWFS</sequence>
<dbReference type="STRING" id="74649.A0A2P6PEZ4"/>
<evidence type="ECO:0000259" key="4">
    <source>
        <dbReference type="SMART" id="SM01086"/>
    </source>
</evidence>
<accession>A0A2P6PEZ4</accession>
<keyword evidence="2" id="KW-0547">Nucleotide-binding</keyword>
<dbReference type="EMBL" id="PDCK01000045">
    <property type="protein sequence ID" value="PRQ20483.1"/>
    <property type="molecule type" value="Genomic_DNA"/>
</dbReference>
<dbReference type="AlphaFoldDB" id="A0A2P6PEZ4"/>
<dbReference type="PANTHER" id="PTHR11638">
    <property type="entry name" value="ATP-DEPENDENT CLP PROTEASE"/>
    <property type="match status" value="1"/>
</dbReference>
<evidence type="ECO:0000313" key="6">
    <source>
        <dbReference type="Proteomes" id="UP000238479"/>
    </source>
</evidence>
<dbReference type="GO" id="GO:0034605">
    <property type="term" value="P:cellular response to heat"/>
    <property type="evidence" value="ECO:0007669"/>
    <property type="project" value="TreeGrafter"/>
</dbReference>
<dbReference type="GO" id="GO:0005524">
    <property type="term" value="F:ATP binding"/>
    <property type="evidence" value="ECO:0007669"/>
    <property type="project" value="UniProtKB-KW"/>
</dbReference>
<dbReference type="Proteomes" id="UP000238479">
    <property type="component" value="Chromosome 7"/>
</dbReference>
<gene>
    <name evidence="5" type="ORF">RchiOBHm_Chr7g0228661</name>
</gene>
<keyword evidence="3" id="KW-0067">ATP-binding</keyword>
<evidence type="ECO:0000256" key="2">
    <source>
        <dbReference type="ARBA" id="ARBA00022741"/>
    </source>
</evidence>
<organism evidence="5 6">
    <name type="scientific">Rosa chinensis</name>
    <name type="common">China rose</name>
    <dbReference type="NCBI Taxonomy" id="74649"/>
    <lineage>
        <taxon>Eukaryota</taxon>
        <taxon>Viridiplantae</taxon>
        <taxon>Streptophyta</taxon>
        <taxon>Embryophyta</taxon>
        <taxon>Tracheophyta</taxon>
        <taxon>Spermatophyta</taxon>
        <taxon>Magnoliopsida</taxon>
        <taxon>eudicotyledons</taxon>
        <taxon>Gunneridae</taxon>
        <taxon>Pentapetalae</taxon>
        <taxon>rosids</taxon>
        <taxon>fabids</taxon>
        <taxon>Rosales</taxon>
        <taxon>Rosaceae</taxon>
        <taxon>Rosoideae</taxon>
        <taxon>Rosoideae incertae sedis</taxon>
        <taxon>Rosa</taxon>
    </lineage>
</organism>
<dbReference type="Gramene" id="PRQ20483">
    <property type="protein sequence ID" value="PRQ20483"/>
    <property type="gene ID" value="RchiOBHm_Chr7g0228661"/>
</dbReference>
<proteinExistence type="predicted"/>
<dbReference type="SUPFAM" id="SSF52540">
    <property type="entry name" value="P-loop containing nucleoside triphosphate hydrolases"/>
    <property type="match status" value="1"/>
</dbReference>
<dbReference type="InterPro" id="IPR050130">
    <property type="entry name" value="ClpA_ClpB"/>
</dbReference>